<reference evidence="2" key="2">
    <citation type="submission" date="2020-08" db="EMBL/GenBank/DDBJ databases">
        <title>Draft Genome Sequence of Cumin Blight Pathogen Alternaria burnsii.</title>
        <authorList>
            <person name="Feng Z."/>
        </authorList>
    </citation>
    <scope>NUCLEOTIDE SEQUENCE</scope>
    <source>
        <strain evidence="2">CBS107.38</strain>
    </source>
</reference>
<protein>
    <submittedName>
        <fullName evidence="2">Uncharacterized protein</fullName>
    </submittedName>
</protein>
<keyword evidence="3" id="KW-1185">Reference proteome</keyword>
<accession>A0A8H7B5E4</accession>
<proteinExistence type="predicted"/>
<dbReference type="Proteomes" id="UP000596902">
    <property type="component" value="Unassembled WGS sequence"/>
</dbReference>
<dbReference type="GeneID" id="62205843"/>
<evidence type="ECO:0000256" key="1">
    <source>
        <dbReference type="SAM" id="MobiDB-lite"/>
    </source>
</evidence>
<dbReference type="AlphaFoldDB" id="A0A8H7B5E4"/>
<organism evidence="2 3">
    <name type="scientific">Alternaria burnsii</name>
    <dbReference type="NCBI Taxonomy" id="1187904"/>
    <lineage>
        <taxon>Eukaryota</taxon>
        <taxon>Fungi</taxon>
        <taxon>Dikarya</taxon>
        <taxon>Ascomycota</taxon>
        <taxon>Pezizomycotina</taxon>
        <taxon>Dothideomycetes</taxon>
        <taxon>Pleosporomycetidae</taxon>
        <taxon>Pleosporales</taxon>
        <taxon>Pleosporineae</taxon>
        <taxon>Pleosporaceae</taxon>
        <taxon>Alternaria</taxon>
        <taxon>Alternaria sect. Alternaria</taxon>
    </lineage>
</organism>
<evidence type="ECO:0000313" key="3">
    <source>
        <dbReference type="Proteomes" id="UP000596902"/>
    </source>
</evidence>
<evidence type="ECO:0000313" key="2">
    <source>
        <dbReference type="EMBL" id="KAF7674858.1"/>
    </source>
</evidence>
<name>A0A8H7B5E4_9PLEO</name>
<dbReference type="RefSeq" id="XP_038785153.1">
    <property type="nucleotide sequence ID" value="XM_038932665.1"/>
</dbReference>
<dbReference type="EMBL" id="JAAABM010000010">
    <property type="protein sequence ID" value="KAF7674858.1"/>
    <property type="molecule type" value="Genomic_DNA"/>
</dbReference>
<comment type="caution">
    <text evidence="2">The sequence shown here is derived from an EMBL/GenBank/DDBJ whole genome shotgun (WGS) entry which is preliminary data.</text>
</comment>
<gene>
    <name evidence="2" type="ORF">GT037_007618</name>
</gene>
<sequence>MPDAGVPFRSRQPEVDFLVVASLTAVHTKNQSPEPAIAPDTTVLPQHHNGASRRPRYLGLEQYNGNSSASIRSNAQK</sequence>
<reference evidence="2" key="1">
    <citation type="submission" date="2020-01" db="EMBL/GenBank/DDBJ databases">
        <authorList>
            <person name="Feng Z.H.Z."/>
        </authorList>
    </citation>
    <scope>NUCLEOTIDE SEQUENCE</scope>
    <source>
        <strain evidence="2">CBS107.38</strain>
    </source>
</reference>
<feature type="region of interest" description="Disordered" evidence="1">
    <location>
        <begin position="29"/>
        <end position="53"/>
    </location>
</feature>